<dbReference type="InterPro" id="IPR000601">
    <property type="entry name" value="PKD_dom"/>
</dbReference>
<feature type="domain" description="PKD" evidence="2">
    <location>
        <begin position="498"/>
        <end position="545"/>
    </location>
</feature>
<dbReference type="InterPro" id="IPR035986">
    <property type="entry name" value="PKD_dom_sf"/>
</dbReference>
<feature type="domain" description="PKD" evidence="2">
    <location>
        <begin position="61"/>
        <end position="98"/>
    </location>
</feature>
<sequence>MDNAKRYPFLQFLIFFASLSLATAASYALVEKWSPTLAHENLVPDADFEFDTSISCSRAAIAFTDLSSGDSLTYEWNFGDPNAGELNTSFEQHPIHEFVGTPGTSTETFAVSLTVTEPDGTQSTVTKDITLNQAPSLEVGTEQDGVNFDDLQYVIICENDDSEFVFYNQSTTQETNVSYTLDWGDGSEKFTGTDWTELSHSYSMGVYRLIYSVTGPTGCTATEEYGIFVGSNPAVGLGNPGNTNVCGGQTLTFPITGTENNPTGTIYTVDYSDGSPPETYNHPPPASVTHTFDESSCGVNSGNFPNSYSVSITASNPCSASSAVVSPIYVSEIPDPEFDAPEEPVCVDTPIPIQNLTEFGGEVTTNGECEDLGIFVWQISPETGWELSSGTLGNQLNPSAPNSWSNGSEIIRPVFSEAGTYTVRLITGNRCGINEEVKTICVNETPEPAFELSTTSGCGPLAVSVTNTSFVDTSCGENAVYNWSIQYQSAFCGSGANWEFSEGTNQNSVSPAFNFLGSGRYTLNLSMETNCGTFYASEEVEVYAPPLVELSPISSICEPTTITPSATVEICDIGEATYQWTFVGGSPSSSTTLDPGEVLFDTPGEKTIILSVSSACGVSEDSVSFFYNVPPVAEAGDNSTICLGETVALAAAGPSEDNLSVQWSSPNNTSIADANSPLAIASPIETTVFSLRVTDTETGCFSTDEVTVTVEPAPVITFSQPDQVICSGETSTAVTLSSAPGTTLEWTADFGPVTGGLSNGTTEIPAQTLINLSSAPVDVTFTGIITDSDQGACAVQPATYTITVQPELNYPDAALEICNGETFNFLPENHISGAGYQWSVLDPGPLAGTNDQATASASISQTLINPGNSSAAATYEITPVLEGCQGDPFVLQVTVIPSSNLSISSVSQEICSGSASEEVTLSNNIPDADFSWTATANGAVGVITAGDTPTIPAMELTNPTDAPIQVIFTGTSSAMSQGDCAGNTVSHTVTVYPAITIQEDMTDYSGYAISCFGANDGRIAVVPTGGNGQYQYAWSGPDGFTATDAVIENLAVGTYELTVQDGAGCEATSSYTLTSPAPVQVNLVETTAVYCAGEATGAISMEATGGNPNIPFTYSWQKDGQAFGQTGAEINNLPAGEYTLTVFNGDNCATTSQSITITEPDSPLLIAYEKEDISCYGANDGTLALDIQGGVPPYTVSWDFGSSQLAFTDLGPDVYTVTVADQAGCIKTENITIEDAPLFQVTPSVSQITCTGANDGSKQLDLQQNNLDYTIRWDHGPELENIFNLSPGSYGVTIEQADGCSIRQEFNLLEPAPLVIESQVVDALDCDNPQSGSLSIGISGGTPPYAITWSNGATTPELSGLTAGQYQVSVTDNAGCNVVKQMEVKRPAPIEVISTRNTTVACEANQVTEEIALSISGGTPPYSINWSGGEITNNGLNMTTTASGLFTAEITDGSGCLVSESFSVENPPTVVNAAVSSEAFATHNAHLAHFEVAFQNLSTGSITHYFWDFGDGTTSTEEHPRHTYKSAGTYQATLVVTDAFGCTSETVLRVEVTDHAIMVPNVFSPNDDGLNDHFFPKFRLISTLEFWVFNKWGEVIYHTEDLNAAGWDGTVNGTPADAGNYVYKLNYTTMDGRSDTMTDVFMLLK</sequence>
<dbReference type="NCBIfam" id="TIGR04131">
    <property type="entry name" value="Bac_Flav_CTERM"/>
    <property type="match status" value="1"/>
</dbReference>
<dbReference type="Proteomes" id="UP000010796">
    <property type="component" value="Chromosome"/>
</dbReference>
<dbReference type="InterPro" id="IPR026341">
    <property type="entry name" value="T9SS_type_B"/>
</dbReference>
<reference evidence="4" key="1">
    <citation type="submission" date="2012-02" db="EMBL/GenBank/DDBJ databases">
        <title>The complete genome of Echinicola vietnamensis DSM 17526.</title>
        <authorList>
            <person name="Lucas S."/>
            <person name="Copeland A."/>
            <person name="Lapidus A."/>
            <person name="Glavina del Rio T."/>
            <person name="Dalin E."/>
            <person name="Tice H."/>
            <person name="Bruce D."/>
            <person name="Goodwin L."/>
            <person name="Pitluck S."/>
            <person name="Peters L."/>
            <person name="Ovchinnikova G."/>
            <person name="Teshima H."/>
            <person name="Kyrpides N."/>
            <person name="Mavromatis K."/>
            <person name="Ivanova N."/>
            <person name="Brettin T."/>
            <person name="Detter J.C."/>
            <person name="Han C."/>
            <person name="Larimer F."/>
            <person name="Land M."/>
            <person name="Hauser L."/>
            <person name="Markowitz V."/>
            <person name="Cheng J.-F."/>
            <person name="Hugenholtz P."/>
            <person name="Woyke T."/>
            <person name="Wu D."/>
            <person name="Brambilla E."/>
            <person name="Klenk H.-P."/>
            <person name="Eisen J.A."/>
        </authorList>
    </citation>
    <scope>NUCLEOTIDE SEQUENCE [LARGE SCALE GENOMIC DNA]</scope>
    <source>
        <strain evidence="4">DSM 17526 / LMG 23754 / KMM 6221</strain>
    </source>
</reference>
<dbReference type="PATRIC" id="fig|926556.3.peg.2041"/>
<dbReference type="eggNOG" id="COG3291">
    <property type="taxonomic scope" value="Bacteria"/>
</dbReference>
<protein>
    <submittedName>
        <fullName evidence="3">PDK repeat-containing protein</fullName>
    </submittedName>
</protein>
<feature type="domain" description="PKD" evidence="2">
    <location>
        <begin position="1491"/>
        <end position="1557"/>
    </location>
</feature>
<feature type="signal peptide" evidence="1">
    <location>
        <begin position="1"/>
        <end position="22"/>
    </location>
</feature>
<dbReference type="HOGENOM" id="CLU_242663_0_0_10"/>
<evidence type="ECO:0000313" key="4">
    <source>
        <dbReference type="Proteomes" id="UP000010796"/>
    </source>
</evidence>
<proteinExistence type="predicted"/>
<dbReference type="EMBL" id="CP003346">
    <property type="protein sequence ID" value="AGA78174.1"/>
    <property type="molecule type" value="Genomic_DNA"/>
</dbReference>
<dbReference type="Pfam" id="PF18911">
    <property type="entry name" value="PKD_4"/>
    <property type="match status" value="1"/>
</dbReference>
<name>L0FW95_ECHVK</name>
<evidence type="ECO:0000256" key="1">
    <source>
        <dbReference type="SAM" id="SignalP"/>
    </source>
</evidence>
<organism evidence="3 4">
    <name type="scientific">Echinicola vietnamensis (strain DSM 17526 / LMG 23754 / KMM 6221)</name>
    <dbReference type="NCBI Taxonomy" id="926556"/>
    <lineage>
        <taxon>Bacteria</taxon>
        <taxon>Pseudomonadati</taxon>
        <taxon>Bacteroidota</taxon>
        <taxon>Cytophagia</taxon>
        <taxon>Cytophagales</taxon>
        <taxon>Cyclobacteriaceae</taxon>
        <taxon>Echinicola</taxon>
    </lineage>
</organism>
<feature type="chain" id="PRO_5003942808" evidence="1">
    <location>
        <begin position="23"/>
        <end position="1645"/>
    </location>
</feature>
<dbReference type="SMART" id="SM00089">
    <property type="entry name" value="PKD"/>
    <property type="match status" value="4"/>
</dbReference>
<dbReference type="RefSeq" id="WP_015265735.1">
    <property type="nucleotide sequence ID" value="NC_019904.1"/>
</dbReference>
<dbReference type="Pfam" id="PF13573">
    <property type="entry name" value="SprB"/>
    <property type="match status" value="4"/>
</dbReference>
<dbReference type="OrthoDB" id="7794186at2"/>
<dbReference type="InterPro" id="IPR045828">
    <property type="entry name" value="PKD_Bacteroidetes"/>
</dbReference>
<evidence type="ECO:0000259" key="2">
    <source>
        <dbReference type="PROSITE" id="PS50093"/>
    </source>
</evidence>
<dbReference type="STRING" id="926556.Echvi_1919"/>
<keyword evidence="1" id="KW-0732">Signal</keyword>
<dbReference type="SUPFAM" id="SSF49299">
    <property type="entry name" value="PKD domain"/>
    <property type="match status" value="5"/>
</dbReference>
<dbReference type="Gene3D" id="2.60.40.10">
    <property type="entry name" value="Immunoglobulins"/>
    <property type="match status" value="8"/>
</dbReference>
<dbReference type="InterPro" id="IPR025667">
    <property type="entry name" value="SprB_repeat"/>
</dbReference>
<dbReference type="InterPro" id="IPR013783">
    <property type="entry name" value="Ig-like_fold"/>
</dbReference>
<dbReference type="CDD" id="cd00146">
    <property type="entry name" value="PKD"/>
    <property type="match status" value="2"/>
</dbReference>
<dbReference type="PROSITE" id="PS50093">
    <property type="entry name" value="PKD"/>
    <property type="match status" value="3"/>
</dbReference>
<gene>
    <name evidence="3" type="ordered locus">Echvi_1919</name>
</gene>
<evidence type="ECO:0000313" key="3">
    <source>
        <dbReference type="EMBL" id="AGA78174.1"/>
    </source>
</evidence>
<keyword evidence="4" id="KW-1185">Reference proteome</keyword>
<dbReference type="Gene3D" id="2.60.40.740">
    <property type="match status" value="1"/>
</dbReference>
<dbReference type="InterPro" id="IPR022409">
    <property type="entry name" value="PKD/Chitinase_dom"/>
</dbReference>
<dbReference type="KEGG" id="evi:Echvi_1919"/>
<accession>L0FW95</accession>
<dbReference type="Pfam" id="PF13585">
    <property type="entry name" value="CHU_C"/>
    <property type="match status" value="1"/>
</dbReference>
<dbReference type="Pfam" id="PF19406">
    <property type="entry name" value="PKD_5"/>
    <property type="match status" value="3"/>
</dbReference>